<evidence type="ECO:0000256" key="3">
    <source>
        <dbReference type="ARBA" id="ARBA00022475"/>
    </source>
</evidence>
<keyword evidence="8" id="KW-0472">Membrane</keyword>
<sequence length="283" mass="32499">MKPSPTQIAEDLRLLARHWRAIRVYGSAELGETILRTIRDERLDLHVMLGAWIAMEETVPDSSGAAKRYPDRRAENRREIEAAVRLAHDYPDIVSSVCVGNETQVTWSDHRCPPEVLLGYLREVRRRTRAPVTTADDFNFWNKPESERVARECDFIVLHAHPLWNGLQLEESIEWIRGVLTNVRTRHPDRTVVLGETGWATQRSESGEQAMLMKGRVGEAEQARFYIAFGEWMRGEGVSTYFFEAFDENWKGGDRPDEVEKHWGLYRADRTPKAAMAGRAVGH</sequence>
<keyword evidence="5" id="KW-0964">Secreted</keyword>
<proteinExistence type="predicted"/>
<keyword evidence="3" id="KW-1003">Cell membrane</keyword>
<evidence type="ECO:0000256" key="1">
    <source>
        <dbReference type="ARBA" id="ARBA00004191"/>
    </source>
</evidence>
<dbReference type="PANTHER" id="PTHR16631">
    <property type="entry name" value="GLUCAN 1,3-BETA-GLUCOSIDASE"/>
    <property type="match status" value="1"/>
</dbReference>
<dbReference type="GO" id="GO:0071555">
    <property type="term" value="P:cell wall organization"/>
    <property type="evidence" value="ECO:0007669"/>
    <property type="project" value="UniProtKB-KW"/>
</dbReference>
<keyword evidence="4" id="KW-0134">Cell wall</keyword>
<dbReference type="PANTHER" id="PTHR16631:SF17">
    <property type="entry name" value="GLUCAN ENDO-1,3-BETA-GLUCOSIDASE BTGC"/>
    <property type="match status" value="1"/>
</dbReference>
<comment type="subcellular location">
    <subcellularLocation>
        <location evidence="2">Cell membrane</location>
    </subcellularLocation>
    <subcellularLocation>
        <location evidence="1">Secreted</location>
        <location evidence="1">Cell wall</location>
    </subcellularLocation>
</comment>
<dbReference type="EMBL" id="JABFRW010000029">
    <property type="protein sequence ID" value="NOT33096.1"/>
    <property type="molecule type" value="Genomic_DNA"/>
</dbReference>
<dbReference type="AlphaFoldDB" id="A0A849SF67"/>
<dbReference type="GO" id="GO:0042973">
    <property type="term" value="F:glucan endo-1,3-beta-D-glucosidase activity"/>
    <property type="evidence" value="ECO:0007669"/>
    <property type="project" value="TreeGrafter"/>
</dbReference>
<evidence type="ECO:0000256" key="9">
    <source>
        <dbReference type="ARBA" id="ARBA00023180"/>
    </source>
</evidence>
<evidence type="ECO:0000256" key="7">
    <source>
        <dbReference type="ARBA" id="ARBA00022801"/>
    </source>
</evidence>
<dbReference type="GO" id="GO:0009986">
    <property type="term" value="C:cell surface"/>
    <property type="evidence" value="ECO:0007669"/>
    <property type="project" value="TreeGrafter"/>
</dbReference>
<comment type="function">
    <text evidence="13">Glucanases play a role in cell expansion during growth, in cell-cell fusion during mating, and in spore release during sporulation. This enzyme may be involved in beta-glucan degradation. Active on laminarin and lichenan.</text>
</comment>
<evidence type="ECO:0000256" key="13">
    <source>
        <dbReference type="ARBA" id="ARBA00037649"/>
    </source>
</evidence>
<evidence type="ECO:0000256" key="11">
    <source>
        <dbReference type="ARBA" id="ARBA00023316"/>
    </source>
</evidence>
<evidence type="ECO:0000256" key="10">
    <source>
        <dbReference type="ARBA" id="ARBA00023277"/>
    </source>
</evidence>
<evidence type="ECO:0000256" key="14">
    <source>
        <dbReference type="ARBA" id="ARBA00042373"/>
    </source>
</evidence>
<evidence type="ECO:0000256" key="12">
    <source>
        <dbReference type="ARBA" id="ARBA00023326"/>
    </source>
</evidence>
<dbReference type="GO" id="GO:0005886">
    <property type="term" value="C:plasma membrane"/>
    <property type="evidence" value="ECO:0007669"/>
    <property type="project" value="UniProtKB-SubCell"/>
</dbReference>
<accession>A0A849SF67</accession>
<name>A0A849SF67_UNCEI</name>
<evidence type="ECO:0000313" key="17">
    <source>
        <dbReference type="Proteomes" id="UP000580839"/>
    </source>
</evidence>
<reference evidence="16 17" key="1">
    <citation type="submission" date="2020-04" db="EMBL/GenBank/DDBJ databases">
        <title>Metagenomic profiling of ammonia- and methane-oxidizing microorganisms in a Dutch drinking water treatment plant.</title>
        <authorList>
            <person name="Poghosyan L."/>
            <person name="Leucker S."/>
        </authorList>
    </citation>
    <scope>NUCLEOTIDE SEQUENCE [LARGE SCALE GENOMIC DNA]</scope>
    <source>
        <strain evidence="16">S-RSF-IL-03</strain>
    </source>
</reference>
<dbReference type="SUPFAM" id="SSF51445">
    <property type="entry name" value="(Trans)glycosidases"/>
    <property type="match status" value="1"/>
</dbReference>
<dbReference type="GO" id="GO:0005576">
    <property type="term" value="C:extracellular region"/>
    <property type="evidence" value="ECO:0007669"/>
    <property type="project" value="TreeGrafter"/>
</dbReference>
<dbReference type="InterPro" id="IPR017853">
    <property type="entry name" value="GH"/>
</dbReference>
<keyword evidence="11" id="KW-0961">Cell wall biogenesis/degradation</keyword>
<dbReference type="InterPro" id="IPR050732">
    <property type="entry name" value="Beta-glucan_modifiers"/>
</dbReference>
<dbReference type="GO" id="GO:0000272">
    <property type="term" value="P:polysaccharide catabolic process"/>
    <property type="evidence" value="ECO:0007669"/>
    <property type="project" value="UniProtKB-KW"/>
</dbReference>
<evidence type="ECO:0000256" key="2">
    <source>
        <dbReference type="ARBA" id="ARBA00004236"/>
    </source>
</evidence>
<evidence type="ECO:0000256" key="15">
    <source>
        <dbReference type="ARBA" id="ARBA00043078"/>
    </source>
</evidence>
<keyword evidence="12" id="KW-0624">Polysaccharide degradation</keyword>
<evidence type="ECO:0000313" key="16">
    <source>
        <dbReference type="EMBL" id="NOT33096.1"/>
    </source>
</evidence>
<comment type="caution">
    <text evidence="16">The sequence shown here is derived from an EMBL/GenBank/DDBJ whole genome shotgun (WGS) entry which is preliminary data.</text>
</comment>
<keyword evidence="7 16" id="KW-0378">Hydrolase</keyword>
<evidence type="ECO:0000256" key="6">
    <source>
        <dbReference type="ARBA" id="ARBA00022729"/>
    </source>
</evidence>
<evidence type="ECO:0000256" key="5">
    <source>
        <dbReference type="ARBA" id="ARBA00022525"/>
    </source>
</evidence>
<dbReference type="Pfam" id="PF00332">
    <property type="entry name" value="Glyco_hydro_17"/>
    <property type="match status" value="1"/>
</dbReference>
<dbReference type="Gene3D" id="3.20.20.80">
    <property type="entry name" value="Glycosidases"/>
    <property type="match status" value="1"/>
</dbReference>
<evidence type="ECO:0000256" key="4">
    <source>
        <dbReference type="ARBA" id="ARBA00022512"/>
    </source>
</evidence>
<gene>
    <name evidence="16" type="ORF">HOP12_02890</name>
</gene>
<evidence type="ECO:0000256" key="8">
    <source>
        <dbReference type="ARBA" id="ARBA00023136"/>
    </source>
</evidence>
<dbReference type="InterPro" id="IPR000490">
    <property type="entry name" value="Glyco_hydro_17"/>
</dbReference>
<keyword evidence="9" id="KW-0325">Glycoprotein</keyword>
<keyword evidence="10" id="KW-0119">Carbohydrate metabolism</keyword>
<keyword evidence="6" id="KW-0732">Signal</keyword>
<dbReference type="Proteomes" id="UP000580839">
    <property type="component" value="Unassembled WGS sequence"/>
</dbReference>
<protein>
    <recommendedName>
        <fullName evidence="15">Endo-1,3-beta-glucanase btgC</fullName>
    </recommendedName>
    <alternativeName>
        <fullName evidence="14">Laminarinase btgC</fullName>
    </alternativeName>
</protein>
<organism evidence="16 17">
    <name type="scientific">Eiseniibacteriota bacterium</name>
    <dbReference type="NCBI Taxonomy" id="2212470"/>
    <lineage>
        <taxon>Bacteria</taxon>
        <taxon>Candidatus Eiseniibacteriota</taxon>
    </lineage>
</organism>